<organism evidence="2 3">
    <name type="scientific">Enterococcus alcedinis</name>
    <dbReference type="NCBI Taxonomy" id="1274384"/>
    <lineage>
        <taxon>Bacteria</taxon>
        <taxon>Bacillati</taxon>
        <taxon>Bacillota</taxon>
        <taxon>Bacilli</taxon>
        <taxon>Lactobacillales</taxon>
        <taxon>Enterococcaceae</taxon>
        <taxon>Enterococcus</taxon>
    </lineage>
</organism>
<evidence type="ECO:0000313" key="2">
    <source>
        <dbReference type="EMBL" id="GGI65450.1"/>
    </source>
</evidence>
<feature type="transmembrane region" description="Helical" evidence="1">
    <location>
        <begin position="219"/>
        <end position="239"/>
    </location>
</feature>
<keyword evidence="1" id="KW-1133">Transmembrane helix</keyword>
<gene>
    <name evidence="2" type="ORF">GCM10011482_11040</name>
</gene>
<reference evidence="2" key="2">
    <citation type="submission" date="2020-09" db="EMBL/GenBank/DDBJ databases">
        <authorList>
            <person name="Sun Q."/>
            <person name="Sedlacek I."/>
        </authorList>
    </citation>
    <scope>NUCLEOTIDE SEQUENCE</scope>
    <source>
        <strain evidence="2">CCM 8433</strain>
    </source>
</reference>
<dbReference type="Proteomes" id="UP000622610">
    <property type="component" value="Unassembled WGS sequence"/>
</dbReference>
<keyword evidence="3" id="KW-1185">Reference proteome</keyword>
<feature type="transmembrane region" description="Helical" evidence="1">
    <location>
        <begin position="185"/>
        <end position="207"/>
    </location>
</feature>
<feature type="transmembrane region" description="Helical" evidence="1">
    <location>
        <begin position="87"/>
        <end position="105"/>
    </location>
</feature>
<feature type="transmembrane region" description="Helical" evidence="1">
    <location>
        <begin position="29"/>
        <end position="47"/>
    </location>
</feature>
<accession>A0A917N483</accession>
<dbReference type="InterPro" id="IPR008875">
    <property type="entry name" value="TraX"/>
</dbReference>
<name>A0A917N483_9ENTE</name>
<feature type="transmembrane region" description="Helical" evidence="1">
    <location>
        <begin position="112"/>
        <end position="132"/>
    </location>
</feature>
<protein>
    <submittedName>
        <fullName evidence="2">Conjugal transfer protein TraX</fullName>
    </submittedName>
</protein>
<dbReference type="Pfam" id="PF05857">
    <property type="entry name" value="TraX"/>
    <property type="match status" value="1"/>
</dbReference>
<evidence type="ECO:0000256" key="1">
    <source>
        <dbReference type="SAM" id="Phobius"/>
    </source>
</evidence>
<feature type="transmembrane region" description="Helical" evidence="1">
    <location>
        <begin position="59"/>
        <end position="81"/>
    </location>
</feature>
<keyword evidence="1" id="KW-0472">Membrane</keyword>
<keyword evidence="1" id="KW-0812">Transmembrane</keyword>
<dbReference type="EMBL" id="BMDT01000003">
    <property type="protein sequence ID" value="GGI65450.1"/>
    <property type="molecule type" value="Genomic_DNA"/>
</dbReference>
<proteinExistence type="predicted"/>
<dbReference type="AlphaFoldDB" id="A0A917N483"/>
<dbReference type="RefSeq" id="WP_188367284.1">
    <property type="nucleotide sequence ID" value="NZ_BMDT01000003.1"/>
</dbReference>
<reference evidence="2" key="1">
    <citation type="journal article" date="2014" name="Int. J. Syst. Evol. Microbiol.">
        <title>Complete genome sequence of Corynebacterium casei LMG S-19264T (=DSM 44701T), isolated from a smear-ripened cheese.</title>
        <authorList>
            <consortium name="US DOE Joint Genome Institute (JGI-PGF)"/>
            <person name="Walter F."/>
            <person name="Albersmeier A."/>
            <person name="Kalinowski J."/>
            <person name="Ruckert C."/>
        </authorList>
    </citation>
    <scope>NUCLEOTIDE SEQUENCE</scope>
    <source>
        <strain evidence="2">CCM 8433</strain>
    </source>
</reference>
<sequence>MNANQLKLFMMGLMVLDHIASFIPPELSLIFHVITRCVGVFFAYMAVEGVKYTRNFYRYNARLYVWAIIMMTGNTILNNLLNNPKTMLYNNIFLTLAVGVTLLGVTKKLKETIPFVMKGLLLVTLIVLLLVGSMFTEGGLVILPFMLITFLTQNHKTLCNRLYLILSLLLFFMNFQWLGELGTTLQMLAYNSDFLFITVLPFIALYNGERGSQSLFFKYLFYFFYPAHLWLIAIIANFIQ</sequence>
<evidence type="ECO:0000313" key="3">
    <source>
        <dbReference type="Proteomes" id="UP000622610"/>
    </source>
</evidence>
<feature type="transmembrane region" description="Helical" evidence="1">
    <location>
        <begin position="162"/>
        <end position="179"/>
    </location>
</feature>
<comment type="caution">
    <text evidence="2">The sequence shown here is derived from an EMBL/GenBank/DDBJ whole genome shotgun (WGS) entry which is preliminary data.</text>
</comment>